<reference evidence="1" key="1">
    <citation type="submission" date="2014-09" db="EMBL/GenBank/DDBJ databases">
        <authorList>
            <person name="Magalhaes I.L.F."/>
            <person name="Oliveira U."/>
            <person name="Santos F.R."/>
            <person name="Vidigal T.H.D.A."/>
            <person name="Brescovit A.D."/>
            <person name="Santos A.J."/>
        </authorList>
    </citation>
    <scope>NUCLEOTIDE SEQUENCE</scope>
    <source>
        <tissue evidence="1">Shoot tissue taken approximately 20 cm above the soil surface</tissue>
    </source>
</reference>
<dbReference type="EMBL" id="GBRH01249405">
    <property type="protein sequence ID" value="JAD48490.1"/>
    <property type="molecule type" value="Transcribed_RNA"/>
</dbReference>
<sequence>MYWIRLLHRIGSNIYFIKTIGRNTERLLRNLVLPWV</sequence>
<evidence type="ECO:0000313" key="1">
    <source>
        <dbReference type="EMBL" id="JAD48490.1"/>
    </source>
</evidence>
<reference evidence="1" key="2">
    <citation type="journal article" date="2015" name="Data Brief">
        <title>Shoot transcriptome of the giant reed, Arundo donax.</title>
        <authorList>
            <person name="Barrero R.A."/>
            <person name="Guerrero F.D."/>
            <person name="Moolhuijzen P."/>
            <person name="Goolsby J.A."/>
            <person name="Tidwell J."/>
            <person name="Bellgard S.E."/>
            <person name="Bellgard M.I."/>
        </authorList>
    </citation>
    <scope>NUCLEOTIDE SEQUENCE</scope>
    <source>
        <tissue evidence="1">Shoot tissue taken approximately 20 cm above the soil surface</tissue>
    </source>
</reference>
<organism evidence="1">
    <name type="scientific">Arundo donax</name>
    <name type="common">Giant reed</name>
    <name type="synonym">Donax arundinaceus</name>
    <dbReference type="NCBI Taxonomy" id="35708"/>
    <lineage>
        <taxon>Eukaryota</taxon>
        <taxon>Viridiplantae</taxon>
        <taxon>Streptophyta</taxon>
        <taxon>Embryophyta</taxon>
        <taxon>Tracheophyta</taxon>
        <taxon>Spermatophyta</taxon>
        <taxon>Magnoliopsida</taxon>
        <taxon>Liliopsida</taxon>
        <taxon>Poales</taxon>
        <taxon>Poaceae</taxon>
        <taxon>PACMAD clade</taxon>
        <taxon>Arundinoideae</taxon>
        <taxon>Arundineae</taxon>
        <taxon>Arundo</taxon>
    </lineage>
</organism>
<dbReference type="AlphaFoldDB" id="A0A0A9AHQ4"/>
<name>A0A0A9AHQ4_ARUDO</name>
<protein>
    <submittedName>
        <fullName evidence="1">Uncharacterized protein</fullName>
    </submittedName>
</protein>
<proteinExistence type="predicted"/>
<accession>A0A0A9AHQ4</accession>